<keyword evidence="1" id="KW-0812">Transmembrane</keyword>
<evidence type="ECO:0000313" key="2">
    <source>
        <dbReference type="EMBL" id="CUA84590.1"/>
    </source>
</evidence>
<proteinExistence type="predicted"/>
<keyword evidence="3" id="KW-1185">Reference proteome</keyword>
<evidence type="ECO:0000313" key="3">
    <source>
        <dbReference type="Proteomes" id="UP000182598"/>
    </source>
</evidence>
<evidence type="ECO:0000256" key="1">
    <source>
        <dbReference type="SAM" id="Phobius"/>
    </source>
</evidence>
<accession>A0A0K6H146</accession>
<sequence length="57" mass="6663">MTRFLFLIPLLLSVIWLIYLRINGWSLKQGLKGFIYIAIFSGFIAVIYSLLLWLTGR</sequence>
<dbReference type="AlphaFoldDB" id="A0A0K6H146"/>
<protein>
    <submittedName>
        <fullName evidence="2">Uncharacterized protein</fullName>
    </submittedName>
</protein>
<dbReference type="RefSeq" id="WP_169782084.1">
    <property type="nucleotide sequence ID" value="NZ_CYHB01000002.1"/>
</dbReference>
<feature type="transmembrane region" description="Helical" evidence="1">
    <location>
        <begin position="34"/>
        <end position="54"/>
    </location>
</feature>
<dbReference type="EMBL" id="CYHB01000002">
    <property type="protein sequence ID" value="CUA84590.1"/>
    <property type="molecule type" value="Genomic_DNA"/>
</dbReference>
<organism evidence="2 3">
    <name type="scientific">Pseudidiomarina woesei</name>
    <dbReference type="NCBI Taxonomy" id="1381080"/>
    <lineage>
        <taxon>Bacteria</taxon>
        <taxon>Pseudomonadati</taxon>
        <taxon>Pseudomonadota</taxon>
        <taxon>Gammaproteobacteria</taxon>
        <taxon>Alteromonadales</taxon>
        <taxon>Idiomarinaceae</taxon>
        <taxon>Pseudidiomarina</taxon>
    </lineage>
</organism>
<keyword evidence="1" id="KW-1133">Transmembrane helix</keyword>
<dbReference type="Proteomes" id="UP000182598">
    <property type="component" value="Unassembled WGS sequence"/>
</dbReference>
<reference evidence="3" key="1">
    <citation type="submission" date="2015-08" db="EMBL/GenBank/DDBJ databases">
        <authorList>
            <person name="Varghese N."/>
        </authorList>
    </citation>
    <scope>NUCLEOTIDE SEQUENCE [LARGE SCALE GENOMIC DNA]</scope>
    <source>
        <strain evidence="3">DSM 27808</strain>
    </source>
</reference>
<keyword evidence="1" id="KW-0472">Membrane</keyword>
<gene>
    <name evidence="2" type="ORF">Ga0061064_0947</name>
</gene>
<feature type="transmembrane region" description="Helical" evidence="1">
    <location>
        <begin position="6"/>
        <end position="22"/>
    </location>
</feature>
<name>A0A0K6H146_9GAMM</name>